<dbReference type="CDD" id="cd00552">
    <property type="entry name" value="RaiA"/>
    <property type="match status" value="1"/>
</dbReference>
<dbReference type="InterPro" id="IPR038416">
    <property type="entry name" value="Ribosom_S30AE_C_sf"/>
</dbReference>
<dbReference type="InterPro" id="IPR034694">
    <property type="entry name" value="HPF_long/plastid"/>
</dbReference>
<dbReference type="InterPro" id="IPR032528">
    <property type="entry name" value="Ribosom_S30AE_C"/>
</dbReference>
<dbReference type="InterPro" id="IPR003489">
    <property type="entry name" value="RHF/RaiA"/>
</dbReference>
<dbReference type="Gene3D" id="3.30.160.100">
    <property type="entry name" value="Ribosome hibernation promotion factor-like"/>
    <property type="match status" value="1"/>
</dbReference>
<dbReference type="GO" id="GO:0022627">
    <property type="term" value="C:cytosolic small ribosomal subunit"/>
    <property type="evidence" value="ECO:0007669"/>
    <property type="project" value="TreeGrafter"/>
</dbReference>
<keyword evidence="6" id="KW-1185">Reference proteome</keyword>
<sequence length="214" mass="24124">MELNIYGRNVKVTDRLHEYVESKAEKFEQLGDHVSDIEVKFTKDGRTGPNTIRVEITVTGRGPVLRAESVGSDKYSVFDDTYGKLLERLRRARDRRKDQRHGGRAPVSVSEATGSMPIVGDQTSVTEIHYDDVPLEEAAFDNQYALTDEVQSPIEIRRKTFPAVKLTAEEAVDHMELVGHDFFIYIDAETGAPSAVYRRKGWTYGVISLDEETA</sequence>
<evidence type="ECO:0000313" key="5">
    <source>
        <dbReference type="EMBL" id="QNV38838.1"/>
    </source>
</evidence>
<accession>A0A7H2BGP2</accession>
<proteinExistence type="inferred from homology"/>
<protein>
    <recommendedName>
        <fullName evidence="2">Ribosome hibernation promoting factor</fullName>
        <shortName evidence="2">HPF</shortName>
    </recommendedName>
</protein>
<keyword evidence="2" id="KW-0963">Cytoplasm</keyword>
<evidence type="ECO:0000256" key="1">
    <source>
        <dbReference type="ARBA" id="ARBA00022845"/>
    </source>
</evidence>
<dbReference type="HAMAP" id="MF_00839">
    <property type="entry name" value="HPF"/>
    <property type="match status" value="1"/>
</dbReference>
<dbReference type="PANTHER" id="PTHR33231:SF1">
    <property type="entry name" value="30S RIBOSOMAL PROTEIN"/>
    <property type="match status" value="1"/>
</dbReference>
<comment type="subunit">
    <text evidence="2">Interacts with 100S ribosomes.</text>
</comment>
<dbReference type="SUPFAM" id="SSF69754">
    <property type="entry name" value="Ribosome binding protein Y (YfiA homologue)"/>
    <property type="match status" value="1"/>
</dbReference>
<evidence type="ECO:0000313" key="6">
    <source>
        <dbReference type="Proteomes" id="UP000516404"/>
    </source>
</evidence>
<evidence type="ECO:0000256" key="2">
    <source>
        <dbReference type="HAMAP-Rule" id="MF_00839"/>
    </source>
</evidence>
<dbReference type="Pfam" id="PF02482">
    <property type="entry name" value="Ribosomal_S30AE"/>
    <property type="match status" value="1"/>
</dbReference>
<feature type="region of interest" description="Disordered" evidence="3">
    <location>
        <begin position="92"/>
        <end position="115"/>
    </location>
</feature>
<comment type="subcellular location">
    <subcellularLocation>
        <location evidence="2">Cytoplasm</location>
    </subcellularLocation>
</comment>
<comment type="function">
    <text evidence="2">Required for dimerization of active 70S ribosomes into 100S ribosomes in stationary phase; 100S ribosomes are translationally inactive and sometimes present during exponential growth.</text>
</comment>
<comment type="similarity">
    <text evidence="2">Belongs to the HPF/YfiA ribosome-associated protein family. Long HPF subfamily.</text>
</comment>
<dbReference type="InterPro" id="IPR050574">
    <property type="entry name" value="HPF/YfiA_ribosome-assoc"/>
</dbReference>
<evidence type="ECO:0000256" key="3">
    <source>
        <dbReference type="SAM" id="MobiDB-lite"/>
    </source>
</evidence>
<dbReference type="Gene3D" id="3.30.505.50">
    <property type="entry name" value="Sigma 54 modulation/S30EA ribosomal protein, C-terminal domain"/>
    <property type="match status" value="1"/>
</dbReference>
<reference evidence="5 6" key="1">
    <citation type="submission" date="2020-09" db="EMBL/GenBank/DDBJ databases">
        <title>Investigation of environmental microbes.</title>
        <authorList>
            <person name="Ou Y."/>
            <person name="Kang Q."/>
        </authorList>
    </citation>
    <scope>NUCLEOTIDE SEQUENCE [LARGE SCALE GENOMIC DNA]</scope>
    <source>
        <strain evidence="5 6">KJZ-14</strain>
    </source>
</reference>
<dbReference type="Proteomes" id="UP000516404">
    <property type="component" value="Chromosome"/>
</dbReference>
<gene>
    <name evidence="5" type="primary">raiA</name>
    <name evidence="2" type="synonym">hpf</name>
    <name evidence="5" type="ORF">IDM49_04285</name>
</gene>
<dbReference type="InterPro" id="IPR036567">
    <property type="entry name" value="RHF-like"/>
</dbReference>
<feature type="domain" description="Sigma 54 modulation/S30EA ribosomal protein C-terminal" evidence="4">
    <location>
        <begin position="156"/>
        <end position="206"/>
    </location>
</feature>
<keyword evidence="1 2" id="KW-0810">Translation regulation</keyword>
<dbReference type="Pfam" id="PF16321">
    <property type="entry name" value="Ribosom_S30AE_C"/>
    <property type="match status" value="1"/>
</dbReference>
<dbReference type="GO" id="GO:0043024">
    <property type="term" value="F:ribosomal small subunit binding"/>
    <property type="evidence" value="ECO:0007669"/>
    <property type="project" value="TreeGrafter"/>
</dbReference>
<dbReference type="KEGG" id="rter:IDM49_04285"/>
<organism evidence="5 6">
    <name type="scientific">Rothia terrae</name>
    <dbReference type="NCBI Taxonomy" id="396015"/>
    <lineage>
        <taxon>Bacteria</taxon>
        <taxon>Bacillati</taxon>
        <taxon>Actinomycetota</taxon>
        <taxon>Actinomycetes</taxon>
        <taxon>Micrococcales</taxon>
        <taxon>Micrococcaceae</taxon>
        <taxon>Rothia</taxon>
    </lineage>
</organism>
<dbReference type="AlphaFoldDB" id="A0A7H2BGP2"/>
<dbReference type="PANTHER" id="PTHR33231">
    <property type="entry name" value="30S RIBOSOMAL PROTEIN"/>
    <property type="match status" value="1"/>
</dbReference>
<evidence type="ECO:0000259" key="4">
    <source>
        <dbReference type="Pfam" id="PF16321"/>
    </source>
</evidence>
<dbReference type="GO" id="GO:0045900">
    <property type="term" value="P:negative regulation of translational elongation"/>
    <property type="evidence" value="ECO:0007669"/>
    <property type="project" value="TreeGrafter"/>
</dbReference>
<dbReference type="NCBIfam" id="TIGR00741">
    <property type="entry name" value="yfiA"/>
    <property type="match status" value="1"/>
</dbReference>
<dbReference type="EMBL" id="CP061539">
    <property type="protein sequence ID" value="QNV38838.1"/>
    <property type="molecule type" value="Genomic_DNA"/>
</dbReference>
<feature type="compositionally biased region" description="Basic and acidic residues" evidence="3">
    <location>
        <begin position="92"/>
        <end position="101"/>
    </location>
</feature>
<name>A0A7H2BGP2_9MICC</name>